<dbReference type="PANTHER" id="PTHR30106:SF1">
    <property type="entry name" value="UPF0324 MEMBRANE PROTEIN FN0533"/>
    <property type="match status" value="1"/>
</dbReference>
<evidence type="ECO:0000256" key="8">
    <source>
        <dbReference type="SAM" id="Phobius"/>
    </source>
</evidence>
<feature type="transmembrane region" description="Helical" evidence="8">
    <location>
        <begin position="60"/>
        <end position="81"/>
    </location>
</feature>
<keyword evidence="10" id="KW-1185">Reference proteome</keyword>
<comment type="subcellular location">
    <subcellularLocation>
        <location evidence="1">Cell membrane</location>
        <topology evidence="1">Multi-pass membrane protein</topology>
    </subcellularLocation>
</comment>
<dbReference type="Proteomes" id="UP000319852">
    <property type="component" value="Chromosome"/>
</dbReference>
<dbReference type="KEGG" id="amob:HG15A2_05380"/>
<feature type="transmembrane region" description="Helical" evidence="8">
    <location>
        <begin position="160"/>
        <end position="179"/>
    </location>
</feature>
<evidence type="ECO:0000313" key="10">
    <source>
        <dbReference type="Proteomes" id="UP000319852"/>
    </source>
</evidence>
<organism evidence="9 10">
    <name type="scientific">Adhaeretor mobilis</name>
    <dbReference type="NCBI Taxonomy" id="1930276"/>
    <lineage>
        <taxon>Bacteria</taxon>
        <taxon>Pseudomonadati</taxon>
        <taxon>Planctomycetota</taxon>
        <taxon>Planctomycetia</taxon>
        <taxon>Pirellulales</taxon>
        <taxon>Lacipirellulaceae</taxon>
        <taxon>Adhaeretor</taxon>
    </lineage>
</organism>
<dbReference type="GO" id="GO:0005886">
    <property type="term" value="C:plasma membrane"/>
    <property type="evidence" value="ECO:0007669"/>
    <property type="project" value="UniProtKB-SubCell"/>
</dbReference>
<feature type="transmembrane region" description="Helical" evidence="8">
    <location>
        <begin position="371"/>
        <end position="392"/>
    </location>
</feature>
<keyword evidence="4 8" id="KW-0812">Transmembrane</keyword>
<feature type="transmembrane region" description="Helical" evidence="8">
    <location>
        <begin position="246"/>
        <end position="263"/>
    </location>
</feature>
<dbReference type="InterPro" id="IPR018383">
    <property type="entry name" value="UPF0324_pro"/>
</dbReference>
<dbReference type="AlphaFoldDB" id="A0A517MR55"/>
<feature type="transmembrane region" description="Helical" evidence="8">
    <location>
        <begin position="275"/>
        <end position="295"/>
    </location>
</feature>
<keyword evidence="6 8" id="KW-0472">Membrane</keyword>
<evidence type="ECO:0000256" key="5">
    <source>
        <dbReference type="ARBA" id="ARBA00022989"/>
    </source>
</evidence>
<dbReference type="Pfam" id="PF03601">
    <property type="entry name" value="Cons_hypoth698"/>
    <property type="match status" value="1"/>
</dbReference>
<accession>A0A517MR55</accession>
<feature type="transmembrane region" description="Helical" evidence="8">
    <location>
        <begin position="133"/>
        <end position="153"/>
    </location>
</feature>
<evidence type="ECO:0000256" key="6">
    <source>
        <dbReference type="ARBA" id="ARBA00023136"/>
    </source>
</evidence>
<feature type="transmembrane region" description="Helical" evidence="8">
    <location>
        <begin position="482"/>
        <end position="502"/>
    </location>
</feature>
<feature type="transmembrane region" description="Helical" evidence="8">
    <location>
        <begin position="413"/>
        <end position="431"/>
    </location>
</feature>
<feature type="transmembrane region" description="Helical" evidence="8">
    <location>
        <begin position="451"/>
        <end position="470"/>
    </location>
</feature>
<evidence type="ECO:0000313" key="9">
    <source>
        <dbReference type="EMBL" id="QDS97277.1"/>
    </source>
</evidence>
<keyword evidence="5 8" id="KW-1133">Transmembrane helix</keyword>
<evidence type="ECO:0000256" key="4">
    <source>
        <dbReference type="ARBA" id="ARBA00022692"/>
    </source>
</evidence>
<dbReference type="OrthoDB" id="9766798at2"/>
<proteinExistence type="inferred from homology"/>
<protein>
    <recommendedName>
        <fullName evidence="11">Sulfate exporter family transporter</fullName>
    </recommendedName>
</protein>
<feature type="compositionally biased region" description="Polar residues" evidence="7">
    <location>
        <begin position="31"/>
        <end position="44"/>
    </location>
</feature>
<reference evidence="9 10" key="1">
    <citation type="submission" date="2019-02" db="EMBL/GenBank/DDBJ databases">
        <title>Deep-cultivation of Planctomycetes and their phenomic and genomic characterization uncovers novel biology.</title>
        <authorList>
            <person name="Wiegand S."/>
            <person name="Jogler M."/>
            <person name="Boedeker C."/>
            <person name="Pinto D."/>
            <person name="Vollmers J."/>
            <person name="Rivas-Marin E."/>
            <person name="Kohn T."/>
            <person name="Peeters S.H."/>
            <person name="Heuer A."/>
            <person name="Rast P."/>
            <person name="Oberbeckmann S."/>
            <person name="Bunk B."/>
            <person name="Jeske O."/>
            <person name="Meyerdierks A."/>
            <person name="Storesund J.E."/>
            <person name="Kallscheuer N."/>
            <person name="Luecker S."/>
            <person name="Lage O.M."/>
            <person name="Pohl T."/>
            <person name="Merkel B.J."/>
            <person name="Hornburger P."/>
            <person name="Mueller R.-W."/>
            <person name="Bruemmer F."/>
            <person name="Labrenz M."/>
            <person name="Spormann A.M."/>
            <person name="Op den Camp H."/>
            <person name="Overmann J."/>
            <person name="Amann R."/>
            <person name="Jetten M.S.M."/>
            <person name="Mascher T."/>
            <person name="Medema M.H."/>
            <person name="Devos D.P."/>
            <person name="Kaster A.-K."/>
            <person name="Ovreas L."/>
            <person name="Rohde M."/>
            <person name="Galperin M.Y."/>
            <person name="Jogler C."/>
        </authorList>
    </citation>
    <scope>NUCLEOTIDE SEQUENCE [LARGE SCALE GENOMIC DNA]</scope>
    <source>
        <strain evidence="9 10">HG15A2</strain>
    </source>
</reference>
<sequence>MYRSGSTPPHGEVGLLNLAANHISNNIEPTRQSQFVNDTNSPASESPEPHRSDVRVSEDWLAIWCAGILLIISLAAVWLSVPDEFTARSTAGEEVSLTSPLKGWLGKPGKWTESPVDAFYRPATETLPATNTLWGIGGVFVVIAVLFAVATRIHGASAGAFLKAFPLVFLLATLAYTMAGQTVVKAYNLEYALWALLVGLVISNTIGTPTWLKPAVLTEFYIKTGLVLLGAEVLMSRLMALGVPGIFVAWVVTPIVLVTTYIFGQKVLKIPSKSLNMVISADMSVCGVSAAIATAAACKAKKEELSLAIGLSLSFTVVMMIIMPAVIKATGMSEILGGAWLGGTIDSTGAVAAAGATLGDRALEVAATVKMIQNILIGVTAFCVAIYWVTFVERDPTGQRPGISEVWHRFPKFVLGFIGASILFSLLHANLAGGPEIVDAMISGSTKTLRGWFFCLAFVSIGLGTNFQALMPYFRGGKPLMLYAFGQTLNLTLTLLMAWLMFEVVFRETVQGVMP</sequence>
<evidence type="ECO:0000256" key="3">
    <source>
        <dbReference type="ARBA" id="ARBA00022475"/>
    </source>
</evidence>
<feature type="transmembrane region" description="Helical" evidence="8">
    <location>
        <begin position="191"/>
        <end position="208"/>
    </location>
</feature>
<dbReference type="PANTHER" id="PTHR30106">
    <property type="entry name" value="INNER MEMBRANE PROTEIN YEIH-RELATED"/>
    <property type="match status" value="1"/>
</dbReference>
<evidence type="ECO:0000256" key="1">
    <source>
        <dbReference type="ARBA" id="ARBA00004651"/>
    </source>
</evidence>
<dbReference type="EMBL" id="CP036263">
    <property type="protein sequence ID" value="QDS97277.1"/>
    <property type="molecule type" value="Genomic_DNA"/>
</dbReference>
<feature type="transmembrane region" description="Helical" evidence="8">
    <location>
        <begin position="339"/>
        <end position="359"/>
    </location>
</feature>
<dbReference type="RefSeq" id="WP_145057527.1">
    <property type="nucleotide sequence ID" value="NZ_CP036263.1"/>
</dbReference>
<keyword evidence="3" id="KW-1003">Cell membrane</keyword>
<feature type="transmembrane region" description="Helical" evidence="8">
    <location>
        <begin position="307"/>
        <end position="327"/>
    </location>
</feature>
<evidence type="ECO:0000256" key="2">
    <source>
        <dbReference type="ARBA" id="ARBA00007977"/>
    </source>
</evidence>
<gene>
    <name evidence="9" type="ORF">HG15A2_05380</name>
</gene>
<comment type="similarity">
    <text evidence="2">Belongs to the UPF0324 family.</text>
</comment>
<evidence type="ECO:0000256" key="7">
    <source>
        <dbReference type="SAM" id="MobiDB-lite"/>
    </source>
</evidence>
<evidence type="ECO:0008006" key="11">
    <source>
        <dbReference type="Google" id="ProtNLM"/>
    </source>
</evidence>
<name>A0A517MR55_9BACT</name>
<feature type="region of interest" description="Disordered" evidence="7">
    <location>
        <begin position="31"/>
        <end position="51"/>
    </location>
</feature>